<accession>A0A0R1QBW2</accession>
<dbReference type="InterPro" id="IPR018742">
    <property type="entry name" value="DUF2290"/>
</dbReference>
<comment type="caution">
    <text evidence="1">The sequence shown here is derived from an EMBL/GenBank/DDBJ whole genome shotgun (WGS) entry which is preliminary data.</text>
</comment>
<keyword evidence="2" id="KW-1185">Reference proteome</keyword>
<protein>
    <recommendedName>
        <fullName evidence="3">DUF2290 domain-containing protein</fullName>
    </recommendedName>
</protein>
<gene>
    <name evidence="1" type="ORF">FD20_GL001981</name>
</gene>
<dbReference type="PATRIC" id="fig|1423812.3.peg.2102"/>
<evidence type="ECO:0008006" key="3">
    <source>
        <dbReference type="Google" id="ProtNLM"/>
    </source>
</evidence>
<name>A0A0R1QBW2_9LACO</name>
<evidence type="ECO:0000313" key="1">
    <source>
        <dbReference type="EMBL" id="KRL38360.1"/>
    </source>
</evidence>
<sequence length="237" mass="28465">MTIKIGKINASFQEAIKLLKKVELLHSLNYSRKETMNFSKFSEKFVSCMMEDDYIKIYKTAMKYGDYDILLNDNSFFQFSADNKCEIIRYAFYQVPFKGATIEDFAKFLGKGRLDSKQLRELESEQELDYELFKESAEERHFVTPIRYDYCPKQHENSIYHPTAHIHIGLEQNLRVPVRRELTPLLFTAFVVRMMYYKNFKLNIGNREIEKLMTRREEFKIEDPEFKEEEQKQLYLL</sequence>
<reference evidence="1 2" key="1">
    <citation type="journal article" date="2015" name="Genome Announc.">
        <title>Expanding the biotechnology potential of lactobacilli through comparative genomics of 213 strains and associated genera.</title>
        <authorList>
            <person name="Sun Z."/>
            <person name="Harris H.M."/>
            <person name="McCann A."/>
            <person name="Guo C."/>
            <person name="Argimon S."/>
            <person name="Zhang W."/>
            <person name="Yang X."/>
            <person name="Jeffery I.B."/>
            <person name="Cooney J.C."/>
            <person name="Kagawa T.F."/>
            <person name="Liu W."/>
            <person name="Song Y."/>
            <person name="Salvetti E."/>
            <person name="Wrobel A."/>
            <person name="Rasinkangas P."/>
            <person name="Parkhill J."/>
            <person name="Rea M.C."/>
            <person name="O'Sullivan O."/>
            <person name="Ritari J."/>
            <person name="Douillard F.P."/>
            <person name="Paul Ross R."/>
            <person name="Yang R."/>
            <person name="Briner A.E."/>
            <person name="Felis G.E."/>
            <person name="de Vos W.M."/>
            <person name="Barrangou R."/>
            <person name="Klaenhammer T.R."/>
            <person name="Caufield P.W."/>
            <person name="Cui Y."/>
            <person name="Zhang H."/>
            <person name="O'Toole P.W."/>
        </authorList>
    </citation>
    <scope>NUCLEOTIDE SEQUENCE [LARGE SCALE GENOMIC DNA]</scope>
    <source>
        <strain evidence="1 2">DSM 19971</strain>
    </source>
</reference>
<dbReference type="Proteomes" id="UP000051155">
    <property type="component" value="Unassembled WGS sequence"/>
</dbReference>
<organism evidence="1 2">
    <name type="scientific">Liquorilactobacillus uvarum DSM 19971</name>
    <dbReference type="NCBI Taxonomy" id="1423812"/>
    <lineage>
        <taxon>Bacteria</taxon>
        <taxon>Bacillati</taxon>
        <taxon>Bacillota</taxon>
        <taxon>Bacilli</taxon>
        <taxon>Lactobacillales</taxon>
        <taxon>Lactobacillaceae</taxon>
        <taxon>Liquorilactobacillus</taxon>
    </lineage>
</organism>
<dbReference type="AlphaFoldDB" id="A0A0R1QBW2"/>
<proteinExistence type="predicted"/>
<dbReference type="EMBL" id="AZEG01000005">
    <property type="protein sequence ID" value="KRL38360.1"/>
    <property type="molecule type" value="Genomic_DNA"/>
</dbReference>
<dbReference type="OrthoDB" id="5190544at2"/>
<evidence type="ECO:0000313" key="2">
    <source>
        <dbReference type="Proteomes" id="UP000051155"/>
    </source>
</evidence>
<dbReference type="Pfam" id="PF10053">
    <property type="entry name" value="DUF2290"/>
    <property type="match status" value="1"/>
</dbReference>
<dbReference type="RefSeq" id="WP_057736320.1">
    <property type="nucleotide sequence ID" value="NZ_AZEG01000005.1"/>
</dbReference>